<dbReference type="GO" id="GO:0020037">
    <property type="term" value="F:heme binding"/>
    <property type="evidence" value="ECO:0007669"/>
    <property type="project" value="TreeGrafter"/>
</dbReference>
<evidence type="ECO:0000256" key="1">
    <source>
        <dbReference type="ARBA" id="ARBA00001970"/>
    </source>
</evidence>
<accession>A0A3M8RSV6</accession>
<dbReference type="InterPro" id="IPR009078">
    <property type="entry name" value="Ferritin-like_SF"/>
</dbReference>
<dbReference type="PROSITE" id="PS50905">
    <property type="entry name" value="FERRITIN_LIKE"/>
    <property type="match status" value="1"/>
</dbReference>
<evidence type="ECO:0000256" key="5">
    <source>
        <dbReference type="ARBA" id="ARBA00022723"/>
    </source>
</evidence>
<dbReference type="GO" id="GO:0006826">
    <property type="term" value="P:iron ion transport"/>
    <property type="evidence" value="ECO:0007669"/>
    <property type="project" value="InterPro"/>
</dbReference>
<feature type="domain" description="Ferritin-like diiron" evidence="9">
    <location>
        <begin position="1"/>
        <end position="145"/>
    </location>
</feature>
<keyword evidence="6 7" id="KW-0408">Iron</keyword>
<name>A0A3M8RSV6_9PROT</name>
<dbReference type="PIRSF" id="PIRSF002560">
    <property type="entry name" value="Bacterioferritin"/>
    <property type="match status" value="1"/>
</dbReference>
<dbReference type="RefSeq" id="WP_123101768.1">
    <property type="nucleotide sequence ID" value="NZ_CP127527.1"/>
</dbReference>
<feature type="binding site" evidence="8">
    <location>
        <position position="18"/>
    </location>
    <ligand>
        <name>Fe cation</name>
        <dbReference type="ChEBI" id="CHEBI:24875"/>
        <label>1</label>
    </ligand>
</feature>
<dbReference type="InterPro" id="IPR002024">
    <property type="entry name" value="Bacterioferritin"/>
</dbReference>
<feature type="binding site" evidence="8">
    <location>
        <position position="130"/>
    </location>
    <ligand>
        <name>Fe cation</name>
        <dbReference type="ChEBI" id="CHEBI:24875"/>
        <label>2</label>
    </ligand>
</feature>
<keyword evidence="3 7" id="KW-0409">Iron storage</keyword>
<dbReference type="GO" id="GO:0005829">
    <property type="term" value="C:cytosol"/>
    <property type="evidence" value="ECO:0007669"/>
    <property type="project" value="TreeGrafter"/>
</dbReference>
<dbReference type="PRINTS" id="PR00601">
    <property type="entry name" value="BACFERRITIN"/>
</dbReference>
<dbReference type="Gene3D" id="1.20.1260.10">
    <property type="match status" value="1"/>
</dbReference>
<feature type="binding site" evidence="8">
    <location>
        <position position="94"/>
    </location>
    <ligand>
        <name>Fe cation</name>
        <dbReference type="ChEBI" id="CHEBI:24875"/>
        <label>2</label>
    </ligand>
</feature>
<reference evidence="10" key="1">
    <citation type="submission" date="2018-10" db="EMBL/GenBank/DDBJ databases">
        <title>Acidithiobacillus sulfuriphilus sp. nov.: an extremely acidophilic sulfur-oxidizing chemolithotroph isolated from a neutral pH environment.</title>
        <authorList>
            <person name="Falagan C."/>
            <person name="Moya-Beltran A."/>
            <person name="Quatrini R."/>
            <person name="Johnson D.B."/>
        </authorList>
    </citation>
    <scope>NUCLEOTIDE SEQUENCE [LARGE SCALE GENOMIC DNA]</scope>
    <source>
        <strain evidence="10">CJ-2</strain>
    </source>
</reference>
<dbReference type="SUPFAM" id="SSF47240">
    <property type="entry name" value="Ferritin-like"/>
    <property type="match status" value="1"/>
</dbReference>
<evidence type="ECO:0000256" key="3">
    <source>
        <dbReference type="ARBA" id="ARBA00022434"/>
    </source>
</evidence>
<feature type="binding site" evidence="8">
    <location>
        <position position="51"/>
    </location>
    <ligand>
        <name>Fe cation</name>
        <dbReference type="ChEBI" id="CHEBI:24875"/>
        <label>1</label>
    </ligand>
</feature>
<evidence type="ECO:0000256" key="8">
    <source>
        <dbReference type="PIRSR" id="PIRSR002560-1"/>
    </source>
</evidence>
<comment type="catalytic activity">
    <reaction evidence="7">
        <text>4 Fe(2+) + O2 + 4 H(+) = 4 Fe(3+) + 2 H2O</text>
        <dbReference type="Rhea" id="RHEA:11148"/>
        <dbReference type="ChEBI" id="CHEBI:15377"/>
        <dbReference type="ChEBI" id="CHEBI:15378"/>
        <dbReference type="ChEBI" id="CHEBI:15379"/>
        <dbReference type="ChEBI" id="CHEBI:29033"/>
        <dbReference type="ChEBI" id="CHEBI:29034"/>
        <dbReference type="EC" id="1.16.3.1"/>
    </reaction>
</comment>
<feature type="binding site" evidence="8">
    <location>
        <position position="51"/>
    </location>
    <ligand>
        <name>Fe cation</name>
        <dbReference type="ChEBI" id="CHEBI:24875"/>
        <label>2</label>
    </ligand>
</feature>
<feature type="binding site" evidence="8">
    <location>
        <position position="127"/>
    </location>
    <ligand>
        <name>Fe cation</name>
        <dbReference type="ChEBI" id="CHEBI:24875"/>
        <label>1</label>
    </ligand>
</feature>
<dbReference type="PANTHER" id="PTHR30295">
    <property type="entry name" value="BACTERIOFERRITIN"/>
    <property type="match status" value="1"/>
</dbReference>
<comment type="function">
    <text evidence="7">Iron-storage protein, whose ferroxidase center binds Fe(2+), oxidizes it using dioxygen to Fe(3+), and participates in the subsequent Fe(3+) oxide mineral core formation within the central cavity of the BFR protein shell.</text>
</comment>
<feature type="binding site" evidence="8">
    <location>
        <position position="127"/>
    </location>
    <ligand>
        <name>Fe cation</name>
        <dbReference type="ChEBI" id="CHEBI:24875"/>
        <label>2</label>
    </ligand>
</feature>
<organism evidence="10">
    <name type="scientific">Acidithiobacillus sulfuriphilus</name>
    <dbReference type="NCBI Taxonomy" id="1867749"/>
    <lineage>
        <taxon>Bacteria</taxon>
        <taxon>Pseudomonadati</taxon>
        <taxon>Pseudomonadota</taxon>
        <taxon>Acidithiobacillia</taxon>
        <taxon>Acidithiobacillales</taxon>
        <taxon>Acidithiobacillaceae</taxon>
        <taxon>Acidithiobacillus</taxon>
    </lineage>
</organism>
<gene>
    <name evidence="10" type="ORF">EC580_02145</name>
</gene>
<feature type="binding site" evidence="8">
    <location>
        <position position="50"/>
    </location>
    <ligand>
        <name>Fe cation</name>
        <dbReference type="ChEBI" id="CHEBI:24875"/>
        <label>3</label>
    </ligand>
</feature>
<feature type="binding site" evidence="8">
    <location>
        <position position="54"/>
    </location>
    <ligand>
        <name>Fe cation</name>
        <dbReference type="ChEBI" id="CHEBI:24875"/>
        <label>1</label>
    </ligand>
</feature>
<dbReference type="PANTHER" id="PTHR30295:SF0">
    <property type="entry name" value="BACTERIOFERRITIN"/>
    <property type="match status" value="1"/>
</dbReference>
<dbReference type="Pfam" id="PF00210">
    <property type="entry name" value="Ferritin"/>
    <property type="match status" value="1"/>
</dbReference>
<protein>
    <recommendedName>
        <fullName evidence="7">Bacterioferritin</fullName>
        <ecNumber evidence="7">1.16.3.1</ecNumber>
    </recommendedName>
</protein>
<dbReference type="GO" id="GO:0004322">
    <property type="term" value="F:ferroxidase activity"/>
    <property type="evidence" value="ECO:0007669"/>
    <property type="project" value="UniProtKB-EC"/>
</dbReference>
<dbReference type="InterPro" id="IPR009040">
    <property type="entry name" value="Ferritin-like_diiron"/>
</dbReference>
<dbReference type="GO" id="GO:0006879">
    <property type="term" value="P:intracellular iron ion homeostasis"/>
    <property type="evidence" value="ECO:0007669"/>
    <property type="project" value="UniProtKB-KW"/>
</dbReference>
<sequence length="147" mass="16728">MATDPRRTGYLMRALGHELAAVQQYLAQASLTAMWQLGRHSSRFRRDAEEELGHAQQLIERMLVLGIPSNGTQLPPIRPGRTLEEMLLIDRVLEIEAIRLYEEAAHYCARMRDGETQVLFAGLLQDELGHLRDLDRMLTEIHQGATP</sequence>
<evidence type="ECO:0000256" key="7">
    <source>
        <dbReference type="PIRNR" id="PIRNR002560"/>
    </source>
</evidence>
<dbReference type="AlphaFoldDB" id="A0A3M8RSV6"/>
<dbReference type="InterPro" id="IPR012347">
    <property type="entry name" value="Ferritin-like"/>
</dbReference>
<proteinExistence type="inferred from homology"/>
<evidence type="ECO:0000256" key="4">
    <source>
        <dbReference type="ARBA" id="ARBA00022617"/>
    </source>
</evidence>
<comment type="cofactor">
    <cofactor evidence="1">
        <name>heme b</name>
        <dbReference type="ChEBI" id="CHEBI:60344"/>
    </cofactor>
</comment>
<dbReference type="OrthoDB" id="9800505at2"/>
<comment type="similarity">
    <text evidence="2 7">Belongs to the bacterioferritin family.</text>
</comment>
<evidence type="ECO:0000256" key="6">
    <source>
        <dbReference type="ARBA" id="ARBA00023004"/>
    </source>
</evidence>
<dbReference type="GO" id="GO:0008199">
    <property type="term" value="F:ferric iron binding"/>
    <property type="evidence" value="ECO:0007669"/>
    <property type="project" value="InterPro"/>
</dbReference>
<keyword evidence="5 7" id="KW-0479">Metal-binding</keyword>
<comment type="caution">
    <text evidence="10">The sequence shown here is derived from an EMBL/GenBank/DDBJ whole genome shotgun (WGS) entry which is preliminary data.</text>
</comment>
<dbReference type="InterPro" id="IPR008331">
    <property type="entry name" value="Ferritin_DPS_dom"/>
</dbReference>
<dbReference type="EMBL" id="RIZI01000108">
    <property type="protein sequence ID" value="RNF69840.1"/>
    <property type="molecule type" value="Genomic_DNA"/>
</dbReference>
<evidence type="ECO:0000259" key="9">
    <source>
        <dbReference type="PROSITE" id="PS50905"/>
    </source>
</evidence>
<evidence type="ECO:0000256" key="2">
    <source>
        <dbReference type="ARBA" id="ARBA00008093"/>
    </source>
</evidence>
<keyword evidence="4" id="KW-0349">Heme</keyword>
<evidence type="ECO:0000313" key="10">
    <source>
        <dbReference type="EMBL" id="RNF69840.1"/>
    </source>
</evidence>
<dbReference type="EC" id="1.16.3.1" evidence="7"/>